<evidence type="ECO:0000313" key="2">
    <source>
        <dbReference type="Proteomes" id="UP000253303"/>
    </source>
</evidence>
<organism evidence="1 2">
    <name type="scientific">Spongiactinospora rosea</name>
    <dbReference type="NCBI Taxonomy" id="2248750"/>
    <lineage>
        <taxon>Bacteria</taxon>
        <taxon>Bacillati</taxon>
        <taxon>Actinomycetota</taxon>
        <taxon>Actinomycetes</taxon>
        <taxon>Streptosporangiales</taxon>
        <taxon>Streptosporangiaceae</taxon>
        <taxon>Spongiactinospora</taxon>
    </lineage>
</organism>
<dbReference type="Proteomes" id="UP000253303">
    <property type="component" value="Unassembled WGS sequence"/>
</dbReference>
<reference evidence="1 2" key="1">
    <citation type="submission" date="2018-06" db="EMBL/GenBank/DDBJ databases">
        <title>Sphaerisporangium craniellae sp. nov., isolated from a marine sponge in the South China Sea.</title>
        <authorList>
            <person name="Li L."/>
        </authorList>
    </citation>
    <scope>NUCLEOTIDE SEQUENCE [LARGE SCALE GENOMIC DNA]</scope>
    <source>
        <strain evidence="1 2">LHW63015</strain>
    </source>
</reference>
<gene>
    <name evidence="1" type="ORF">DP939_09385</name>
</gene>
<comment type="caution">
    <text evidence="1">The sequence shown here is derived from an EMBL/GenBank/DDBJ whole genome shotgun (WGS) entry which is preliminary data.</text>
</comment>
<accession>A0A366M376</accession>
<keyword evidence="2" id="KW-1185">Reference proteome</keyword>
<dbReference type="RefSeq" id="WP_113980239.1">
    <property type="nucleotide sequence ID" value="NZ_QMEY01000003.1"/>
</dbReference>
<dbReference type="EMBL" id="QMEY01000003">
    <property type="protein sequence ID" value="RBQ20034.1"/>
    <property type="molecule type" value="Genomic_DNA"/>
</dbReference>
<name>A0A366M376_9ACTN</name>
<evidence type="ECO:0000313" key="1">
    <source>
        <dbReference type="EMBL" id="RBQ20034.1"/>
    </source>
</evidence>
<proteinExistence type="predicted"/>
<sequence>MPSLDWYEAVMPEIRARVEKLLKVIELVRATHQGRPIEDVRRAIAEALDAEGIIVPDGVTEDVARRISEEEKQ</sequence>
<protein>
    <submittedName>
        <fullName evidence="1">Uncharacterized protein</fullName>
    </submittedName>
</protein>
<dbReference type="AlphaFoldDB" id="A0A366M376"/>